<name>A0A1G6BKQ3_9HYPH</name>
<proteinExistence type="predicted"/>
<evidence type="ECO:0000313" key="2">
    <source>
        <dbReference type="EMBL" id="SDB21157.1"/>
    </source>
</evidence>
<protein>
    <recommendedName>
        <fullName evidence="4">SH3 domain-containing protein</fullName>
    </recommendedName>
</protein>
<accession>A0A1G6BKQ3</accession>
<dbReference type="OrthoDB" id="8420208at2"/>
<keyword evidence="1" id="KW-0732">Signal</keyword>
<organism evidence="2 3">
    <name type="scientific">Bauldia litoralis</name>
    <dbReference type="NCBI Taxonomy" id="665467"/>
    <lineage>
        <taxon>Bacteria</taxon>
        <taxon>Pseudomonadati</taxon>
        <taxon>Pseudomonadota</taxon>
        <taxon>Alphaproteobacteria</taxon>
        <taxon>Hyphomicrobiales</taxon>
        <taxon>Kaistiaceae</taxon>
        <taxon>Bauldia</taxon>
    </lineage>
</organism>
<evidence type="ECO:0000256" key="1">
    <source>
        <dbReference type="SAM" id="SignalP"/>
    </source>
</evidence>
<evidence type="ECO:0000313" key="3">
    <source>
        <dbReference type="Proteomes" id="UP000199071"/>
    </source>
</evidence>
<gene>
    <name evidence="2" type="ORF">SAMN02982931_01566</name>
</gene>
<reference evidence="2 3" key="1">
    <citation type="submission" date="2016-10" db="EMBL/GenBank/DDBJ databases">
        <authorList>
            <person name="de Groot N.N."/>
        </authorList>
    </citation>
    <scope>NUCLEOTIDE SEQUENCE [LARGE SCALE GENOMIC DNA]</scope>
    <source>
        <strain evidence="2 3">ATCC 35022</strain>
    </source>
</reference>
<dbReference type="STRING" id="665467.SAMN02982931_01566"/>
<feature type="chain" id="PRO_5011483314" description="SH3 domain-containing protein" evidence="1">
    <location>
        <begin position="30"/>
        <end position="123"/>
    </location>
</feature>
<evidence type="ECO:0008006" key="4">
    <source>
        <dbReference type="Google" id="ProtNLM"/>
    </source>
</evidence>
<feature type="signal peptide" evidence="1">
    <location>
        <begin position="1"/>
        <end position="29"/>
    </location>
</feature>
<dbReference type="EMBL" id="FMXQ01000003">
    <property type="protein sequence ID" value="SDB21157.1"/>
    <property type="molecule type" value="Genomic_DNA"/>
</dbReference>
<dbReference type="AlphaFoldDB" id="A0A1G6BKQ3"/>
<keyword evidence="3" id="KW-1185">Reference proteome</keyword>
<dbReference type="Gene3D" id="2.30.30.40">
    <property type="entry name" value="SH3 Domains"/>
    <property type="match status" value="1"/>
</dbReference>
<dbReference type="RefSeq" id="WP_090875857.1">
    <property type="nucleotide sequence ID" value="NZ_FMXQ01000003.1"/>
</dbReference>
<dbReference type="Proteomes" id="UP000199071">
    <property type="component" value="Unassembled WGS sequence"/>
</dbReference>
<sequence>MKTFRIGFLAAFVLIAGLFAAATPGGASAFFAWSVTDVPPGDTLNIRAWPSSQSQILVAYPNNTTLSLTGKCTGGVTLDAIAGLAKWQQRQAVRYQWCQVWIDPNGGGQYRAAWVYGKYIRPA</sequence>